<name>A0A8S9NAU5_BRACR</name>
<dbReference type="EMBL" id="QGKX02001621">
    <property type="protein sequence ID" value="KAF3499068.1"/>
    <property type="molecule type" value="Genomic_DNA"/>
</dbReference>
<keyword evidence="1" id="KW-0732">Signal</keyword>
<dbReference type="AlphaFoldDB" id="A0A8S9NAU5"/>
<reference evidence="2" key="1">
    <citation type="submission" date="2019-12" db="EMBL/GenBank/DDBJ databases">
        <title>Genome sequencing and annotation of Brassica cretica.</title>
        <authorList>
            <person name="Studholme D.J."/>
            <person name="Sarris P."/>
        </authorList>
    </citation>
    <scope>NUCLEOTIDE SEQUENCE</scope>
    <source>
        <strain evidence="2">PFS-109/04</strain>
        <tissue evidence="2">Leaf</tissue>
    </source>
</reference>
<evidence type="ECO:0000313" key="2">
    <source>
        <dbReference type="EMBL" id="KAF3499068.1"/>
    </source>
</evidence>
<protein>
    <submittedName>
        <fullName evidence="2">Uncharacterized protein</fullName>
    </submittedName>
</protein>
<evidence type="ECO:0000313" key="3">
    <source>
        <dbReference type="Proteomes" id="UP000712600"/>
    </source>
</evidence>
<comment type="caution">
    <text evidence="2">The sequence shown here is derived from an EMBL/GenBank/DDBJ whole genome shotgun (WGS) entry which is preliminary data.</text>
</comment>
<feature type="signal peptide" evidence="1">
    <location>
        <begin position="1"/>
        <end position="20"/>
    </location>
</feature>
<gene>
    <name evidence="2" type="ORF">F2Q69_00044709</name>
</gene>
<sequence length="177" mass="19435">MDLTWLSALIVGAALGFCIGARRSKPPPVEADVDGDTNKLIPKGPLEIEKLADILDDFKMVTLLHLGISFHLFFTMIETTRDSGSSRFSEVASSTILSVGLGPWKSSFTLKLIELIPAVILLLTSEPPILRRSPKAVTLSMRLSLIFDDPQTCKMEQIRAYSCPRHQEAGTVHTARS</sequence>
<accession>A0A8S9NAU5</accession>
<feature type="chain" id="PRO_5035760158" evidence="1">
    <location>
        <begin position="21"/>
        <end position="177"/>
    </location>
</feature>
<proteinExistence type="predicted"/>
<organism evidence="2 3">
    <name type="scientific">Brassica cretica</name>
    <name type="common">Mustard</name>
    <dbReference type="NCBI Taxonomy" id="69181"/>
    <lineage>
        <taxon>Eukaryota</taxon>
        <taxon>Viridiplantae</taxon>
        <taxon>Streptophyta</taxon>
        <taxon>Embryophyta</taxon>
        <taxon>Tracheophyta</taxon>
        <taxon>Spermatophyta</taxon>
        <taxon>Magnoliopsida</taxon>
        <taxon>eudicotyledons</taxon>
        <taxon>Gunneridae</taxon>
        <taxon>Pentapetalae</taxon>
        <taxon>rosids</taxon>
        <taxon>malvids</taxon>
        <taxon>Brassicales</taxon>
        <taxon>Brassicaceae</taxon>
        <taxon>Brassiceae</taxon>
        <taxon>Brassica</taxon>
    </lineage>
</organism>
<dbReference type="Proteomes" id="UP000712600">
    <property type="component" value="Unassembled WGS sequence"/>
</dbReference>
<evidence type="ECO:0000256" key="1">
    <source>
        <dbReference type="SAM" id="SignalP"/>
    </source>
</evidence>